<keyword evidence="10 13" id="KW-0496">Mitochondrion</keyword>
<dbReference type="PANTHER" id="PTHR15415">
    <property type="entry name" value="MITOFILIN"/>
    <property type="match status" value="1"/>
</dbReference>
<evidence type="ECO:0000256" key="1">
    <source>
        <dbReference type="ARBA" id="ARBA00004434"/>
    </source>
</evidence>
<evidence type="ECO:0000256" key="6">
    <source>
        <dbReference type="ARBA" id="ARBA00022792"/>
    </source>
</evidence>
<protein>
    <recommendedName>
        <fullName evidence="4 13">MICOS complex subunit MIC60</fullName>
    </recommendedName>
    <alternativeName>
        <fullName evidence="13">Mitofilin</fullName>
    </alternativeName>
</protein>
<comment type="subunit">
    <text evidence="3 13">Component of the mitochondrial contact site and cristae organizing system (MICOS) complex.</text>
</comment>
<name>A0A8E5HNC5_USTVR</name>
<evidence type="ECO:0000313" key="15">
    <source>
        <dbReference type="EMBL" id="QUC18477.1"/>
    </source>
</evidence>
<evidence type="ECO:0000256" key="8">
    <source>
        <dbReference type="ARBA" id="ARBA00022989"/>
    </source>
</evidence>
<dbReference type="RefSeq" id="XP_042996150.1">
    <property type="nucleotide sequence ID" value="XM_043140216.1"/>
</dbReference>
<keyword evidence="5 13" id="KW-0812">Transmembrane</keyword>
<evidence type="ECO:0000256" key="7">
    <source>
        <dbReference type="ARBA" id="ARBA00022946"/>
    </source>
</evidence>
<keyword evidence="6 13" id="KW-0999">Mitochondrion inner membrane</keyword>
<evidence type="ECO:0000256" key="13">
    <source>
        <dbReference type="RuleBase" id="RU363000"/>
    </source>
</evidence>
<feature type="transmembrane region" description="Helical" evidence="13">
    <location>
        <begin position="127"/>
        <end position="148"/>
    </location>
</feature>
<keyword evidence="11 13" id="KW-0472">Membrane</keyword>
<proteinExistence type="inferred from homology"/>
<comment type="similarity">
    <text evidence="2 13">Belongs to the MICOS complex subunit Mic60 family.</text>
</comment>
<keyword evidence="9" id="KW-0175">Coiled coil</keyword>
<feature type="compositionally biased region" description="Pro residues" evidence="14">
    <location>
        <begin position="90"/>
        <end position="103"/>
    </location>
</feature>
<dbReference type="Pfam" id="PF09731">
    <property type="entry name" value="Mitofilin"/>
    <property type="match status" value="2"/>
</dbReference>
<reference evidence="15" key="1">
    <citation type="submission" date="2020-03" db="EMBL/GenBank/DDBJ databases">
        <title>A mixture of massive structural variations and highly conserved coding sequences in Ustilaginoidea virens genome.</title>
        <authorList>
            <person name="Zhang K."/>
            <person name="Zhao Z."/>
            <person name="Zhang Z."/>
            <person name="Li Y."/>
            <person name="Hsiang T."/>
            <person name="Sun W."/>
        </authorList>
    </citation>
    <scope>NUCLEOTIDE SEQUENCE</scope>
    <source>
        <strain evidence="15">UV-8b</strain>
    </source>
</reference>
<feature type="compositionally biased region" description="Low complexity" evidence="14">
    <location>
        <begin position="1"/>
        <end position="23"/>
    </location>
</feature>
<evidence type="ECO:0000256" key="11">
    <source>
        <dbReference type="ARBA" id="ARBA00023136"/>
    </source>
</evidence>
<feature type="compositionally biased region" description="Low complexity" evidence="14">
    <location>
        <begin position="249"/>
        <end position="259"/>
    </location>
</feature>
<evidence type="ECO:0000256" key="10">
    <source>
        <dbReference type="ARBA" id="ARBA00023128"/>
    </source>
</evidence>
<dbReference type="PANTHER" id="PTHR15415:SF7">
    <property type="entry name" value="MICOS COMPLEX SUBUNIT MIC60"/>
    <property type="match status" value="1"/>
</dbReference>
<feature type="compositionally biased region" description="Low complexity" evidence="14">
    <location>
        <begin position="218"/>
        <end position="230"/>
    </location>
</feature>
<dbReference type="GeneID" id="66063496"/>
<evidence type="ECO:0000256" key="3">
    <source>
        <dbReference type="ARBA" id="ARBA00011875"/>
    </source>
</evidence>
<keyword evidence="8 13" id="KW-1133">Transmembrane helix</keyword>
<evidence type="ECO:0000256" key="9">
    <source>
        <dbReference type="ARBA" id="ARBA00023054"/>
    </source>
</evidence>
<dbReference type="OrthoDB" id="10261039at2759"/>
<keyword evidence="7" id="KW-0809">Transit peptide</keyword>
<feature type="compositionally biased region" description="Basic and acidic residues" evidence="14">
    <location>
        <begin position="76"/>
        <end position="87"/>
    </location>
</feature>
<organism evidence="15 16">
    <name type="scientific">Ustilaginoidea virens</name>
    <name type="common">Rice false smut fungus</name>
    <name type="synonym">Villosiclava virens</name>
    <dbReference type="NCBI Taxonomy" id="1159556"/>
    <lineage>
        <taxon>Eukaryota</taxon>
        <taxon>Fungi</taxon>
        <taxon>Dikarya</taxon>
        <taxon>Ascomycota</taxon>
        <taxon>Pezizomycotina</taxon>
        <taxon>Sordariomycetes</taxon>
        <taxon>Hypocreomycetidae</taxon>
        <taxon>Hypocreales</taxon>
        <taxon>Clavicipitaceae</taxon>
        <taxon>Ustilaginoidea</taxon>
    </lineage>
</organism>
<evidence type="ECO:0000256" key="5">
    <source>
        <dbReference type="ARBA" id="ARBA00022692"/>
    </source>
</evidence>
<feature type="compositionally biased region" description="Basic and acidic residues" evidence="14">
    <location>
        <begin position="233"/>
        <end position="248"/>
    </location>
</feature>
<gene>
    <name evidence="15" type="ORF">UV8b_02718</name>
</gene>
<dbReference type="Proteomes" id="UP000027002">
    <property type="component" value="Chromosome 2"/>
</dbReference>
<feature type="region of interest" description="Disordered" evidence="14">
    <location>
        <begin position="193"/>
        <end position="290"/>
    </location>
</feature>
<accession>A0A8E5HNC5</accession>
<evidence type="ECO:0000256" key="2">
    <source>
        <dbReference type="ARBA" id="ARBA00010877"/>
    </source>
</evidence>
<comment type="function">
    <text evidence="12">Component of the MICOS complex, a large protein complex of the mitochondrial inner membrane that plays crucial roles in the maintenance of crista junctions, inner membrane architecture, and formation of contact sites to the outer membrane. Plays a role in keeping cristae membranes connected to the inner boundary membrane. Also promotes protein import via the mitochondrial intermembrane space assembly (MIA) pathway.</text>
</comment>
<sequence length="664" mass="73141">MLRSSLRSARALRGAPAAAAAGRQWPVAPSRRAGLLGARWHADDKKPSSGNVPKPPVLPASETLSSEQSPPPSADEIAKSRLAEIREAPLTPPPPPPPPPPPVSATRNFAPQPSAPRPRKKTFFQRLRSFVFTLMVLGAVGFAGGVWYSRINDNFHDFFTEYIPFGEQAVLYLEELEFKKKYPNLIVGHESRPKETGAQVKIPAHSGASWRVADVNEPSSGRRSSASPGSNKSDVKLAEKKDVADKVAADPTAASSVAAEKATPPAASEQPASPGKGFKAPEVNEPSRFPPIEPIDLMKLPDAKDPIVRDLVHMLNDLILVVNADGAHGRYSTTIAKAKNEITRIGNRLQDMKSAVEKKAAGQVKSSVEEFDKAATELVKRVENTMLAQEMEWRREFEEEMKSVRSSYDERVKLLLEREKKLNEEKLQTRLLEQALALKREFVQEVRERVEKEREGRLGKLSELTSAVSDLEKLTVGWNDVVDGNLRTQQLHVAVEAVRASLENATQPKPFVRELVALKEIASEDPVVDAAIASLNPWTYQRGVSSPSQLIDRFRRVAAEVRKASLLPDDAGVASHATSWILSHVMFKKEGLAEGDDVESILTRTQTYLEEGDLDSAAREMNGLQGWAKTLSKDWIGEVRKVLEVQQALDVIATEARLQSLRVD</sequence>
<dbReference type="KEGG" id="uvi:66063496"/>
<evidence type="ECO:0000256" key="12">
    <source>
        <dbReference type="ARBA" id="ARBA00025571"/>
    </source>
</evidence>
<dbReference type="AlphaFoldDB" id="A0A8E5HNC5"/>
<dbReference type="GO" id="GO:0042407">
    <property type="term" value="P:cristae formation"/>
    <property type="evidence" value="ECO:0007669"/>
    <property type="project" value="TreeGrafter"/>
</dbReference>
<evidence type="ECO:0000313" key="16">
    <source>
        <dbReference type="Proteomes" id="UP000027002"/>
    </source>
</evidence>
<dbReference type="InterPro" id="IPR019133">
    <property type="entry name" value="MIC60"/>
</dbReference>
<feature type="region of interest" description="Disordered" evidence="14">
    <location>
        <begin position="1"/>
        <end position="120"/>
    </location>
</feature>
<evidence type="ECO:0000256" key="14">
    <source>
        <dbReference type="SAM" id="MobiDB-lite"/>
    </source>
</evidence>
<comment type="subcellular location">
    <subcellularLocation>
        <location evidence="1 13">Mitochondrion inner membrane</location>
        <topology evidence="1 13">Single-pass membrane protein</topology>
    </subcellularLocation>
</comment>
<evidence type="ECO:0000256" key="4">
    <source>
        <dbReference type="ARBA" id="ARBA00018116"/>
    </source>
</evidence>
<keyword evidence="16" id="KW-1185">Reference proteome</keyword>
<dbReference type="GO" id="GO:0061617">
    <property type="term" value="C:MICOS complex"/>
    <property type="evidence" value="ECO:0007669"/>
    <property type="project" value="TreeGrafter"/>
</dbReference>
<dbReference type="EMBL" id="CP072754">
    <property type="protein sequence ID" value="QUC18477.1"/>
    <property type="molecule type" value="Genomic_DNA"/>
</dbReference>